<dbReference type="PROSITE" id="PS50005">
    <property type="entry name" value="TPR"/>
    <property type="match status" value="1"/>
</dbReference>
<dbReference type="Gene3D" id="1.25.40.10">
    <property type="entry name" value="Tetratricopeptide repeat domain"/>
    <property type="match status" value="2"/>
</dbReference>
<accession>A0ABT0MJM1</accession>
<dbReference type="SMART" id="SM00220">
    <property type="entry name" value="S_TKc"/>
    <property type="match status" value="1"/>
</dbReference>
<gene>
    <name evidence="8" type="ORF">M2650_10645</name>
</gene>
<protein>
    <submittedName>
        <fullName evidence="8">Tetratricopeptide repeat protein</fullName>
    </submittedName>
</protein>
<dbReference type="PROSITE" id="PS00107">
    <property type="entry name" value="PROTEIN_KINASE_ATP"/>
    <property type="match status" value="1"/>
</dbReference>
<dbReference type="InterPro" id="IPR000719">
    <property type="entry name" value="Prot_kinase_dom"/>
</dbReference>
<name>A0ABT0MJM1_9GAMM</name>
<dbReference type="Proteomes" id="UP001431217">
    <property type="component" value="Unassembled WGS sequence"/>
</dbReference>
<keyword evidence="9" id="KW-1185">Reference proteome</keyword>
<feature type="domain" description="Protein kinase" evidence="7">
    <location>
        <begin position="86"/>
        <end position="359"/>
    </location>
</feature>
<dbReference type="InterPro" id="IPR011990">
    <property type="entry name" value="TPR-like_helical_dom_sf"/>
</dbReference>
<dbReference type="RefSeq" id="WP_249474071.1">
    <property type="nucleotide sequence ID" value="NZ_JAMBEP010000001.1"/>
</dbReference>
<dbReference type="PANTHER" id="PTHR43289:SF34">
    <property type="entry name" value="SERINE_THREONINE-PROTEIN KINASE YBDM-RELATED"/>
    <property type="match status" value="1"/>
</dbReference>
<dbReference type="Pfam" id="PF13374">
    <property type="entry name" value="TPR_10"/>
    <property type="match status" value="1"/>
</dbReference>
<dbReference type="Pfam" id="PF13424">
    <property type="entry name" value="TPR_12"/>
    <property type="match status" value="2"/>
</dbReference>
<evidence type="ECO:0000259" key="7">
    <source>
        <dbReference type="PROSITE" id="PS50011"/>
    </source>
</evidence>
<evidence type="ECO:0000256" key="5">
    <source>
        <dbReference type="PROSITE-ProRule" id="PRU00339"/>
    </source>
</evidence>
<dbReference type="Gene3D" id="1.10.510.10">
    <property type="entry name" value="Transferase(Phosphotransferase) domain 1"/>
    <property type="match status" value="1"/>
</dbReference>
<dbReference type="SUPFAM" id="SSF48452">
    <property type="entry name" value="TPR-like"/>
    <property type="match status" value="3"/>
</dbReference>
<dbReference type="Pfam" id="PF00069">
    <property type="entry name" value="Pkinase"/>
    <property type="match status" value="1"/>
</dbReference>
<dbReference type="InterPro" id="IPR019734">
    <property type="entry name" value="TPR_rpt"/>
</dbReference>
<feature type="repeat" description="TPR" evidence="5">
    <location>
        <begin position="554"/>
        <end position="587"/>
    </location>
</feature>
<evidence type="ECO:0000313" key="8">
    <source>
        <dbReference type="EMBL" id="MCL1635087.1"/>
    </source>
</evidence>
<dbReference type="SMART" id="SM00028">
    <property type="entry name" value="TPR"/>
    <property type="match status" value="6"/>
</dbReference>
<dbReference type="PANTHER" id="PTHR43289">
    <property type="entry name" value="MITOGEN-ACTIVATED PROTEIN KINASE KINASE KINASE 20-RELATED"/>
    <property type="match status" value="1"/>
</dbReference>
<evidence type="ECO:0000256" key="2">
    <source>
        <dbReference type="ARBA" id="ARBA00022741"/>
    </source>
</evidence>
<dbReference type="SUPFAM" id="SSF56112">
    <property type="entry name" value="Protein kinase-like (PK-like)"/>
    <property type="match status" value="1"/>
</dbReference>
<proteinExistence type="predicted"/>
<dbReference type="PROSITE" id="PS00108">
    <property type="entry name" value="PROTEIN_KINASE_ST"/>
    <property type="match status" value="1"/>
</dbReference>
<reference evidence="8 9" key="1">
    <citation type="submission" date="2022-05" db="EMBL/GenBank/DDBJ databases">
        <title>Luteimonas sp. SX5, whole genome shotgun sequencing project.</title>
        <authorList>
            <person name="Zhao G."/>
            <person name="Shen L."/>
        </authorList>
    </citation>
    <scope>NUCLEOTIDE SEQUENCE [LARGE SCALE GENOMIC DNA]</scope>
    <source>
        <strain evidence="8 9">SX5</strain>
    </source>
</reference>
<sequence length="938" mass="103169">MTREQEQWLRVSEIFDCVADLDADERHVILEQKCGGDSELRSEVERLLRADEEGSRMLDAGLAQEASKLLLDTGAEEYLGLKFGPYRVERLIGQGGMGRVYLAVREQDDIAQTVALKVMGGLAPIDSGVARRRFLDERRILAKLEHPCIARFIDGGIGAEAQPWFAMEYVDGAPITHWCDQRKLGIKARLELFAKVCDAVDHAHRFLVVHRDLKPGNVLVDDRGLPKVLDFGIAKLIEHDTSPSEHSTIIMTPYYASPEQLRGGLVSTASDVFALGAMLFEILSGKRPFENALLAVESPSISRAVTGAWASAQADRCATSARSFRNSLRGDIDRVLRKALEPRAGRRYQSAAKLAEDLRAIAAGEPISVRHDRAYRVGLFARKHRVALAIAAAALVAACGFVWRLGVERTRAQTEAAMAQQVSDFLIETFDAADPRMKGPAGDRVPTARNVLDLAVAKVDSELAGSPAMLARMHGVLGRAYANLGERRQAERMLRRSAEAMLSPAISRPDLAAEAYGTLSELMSNQMRARDANWAAQRSLELRLLHDRRAASLADAYNSLGLAKMTVADYDGARAAYQEALALKREAFGRESLETAYVHHNMASLLRTMGDLKGAEANYRHALQIKTRNKTESVTVHSSRQGLAMVLAAQGHYAEAADLQRQNIRLAEKLVGRDSERVADTEMKLAMVLQQSGDYAAAFAHYSAALDITDRVLGRNSIDYAVVAGQLASLEEARGDLQASERLYRVAAEIRRKKLPPEDRTRVRGEVYLGRALMLMGRMDEAAALIDPALPRWQAFYKSGRASPEFVASQLVEADWLMRQGRLRDAENALPDVAEDAVPASLSRQALLAEIRQREGRLAQAASAWRVAVAESAMHFGADKAPTAKLRFRYAQALLALGRKAAARKEAELALASLRKQLVPESALLTELQLLKHGLDET</sequence>
<evidence type="ECO:0000256" key="4">
    <source>
        <dbReference type="ARBA" id="ARBA00022840"/>
    </source>
</evidence>
<organism evidence="8 9">
    <name type="scientific">Luteimonas galliterrae</name>
    <dbReference type="NCBI Taxonomy" id="2940486"/>
    <lineage>
        <taxon>Bacteria</taxon>
        <taxon>Pseudomonadati</taxon>
        <taxon>Pseudomonadota</taxon>
        <taxon>Gammaproteobacteria</taxon>
        <taxon>Lysobacterales</taxon>
        <taxon>Lysobacteraceae</taxon>
        <taxon>Luteimonas</taxon>
    </lineage>
</organism>
<evidence type="ECO:0000256" key="6">
    <source>
        <dbReference type="PROSITE-ProRule" id="PRU10141"/>
    </source>
</evidence>
<comment type="caution">
    <text evidence="8">The sequence shown here is derived from an EMBL/GenBank/DDBJ whole genome shotgun (WGS) entry which is preliminary data.</text>
</comment>
<dbReference type="PROSITE" id="PS50011">
    <property type="entry name" value="PROTEIN_KINASE_DOM"/>
    <property type="match status" value="1"/>
</dbReference>
<keyword evidence="2 6" id="KW-0547">Nucleotide-binding</keyword>
<dbReference type="Gene3D" id="3.30.200.20">
    <property type="entry name" value="Phosphorylase Kinase, domain 1"/>
    <property type="match status" value="1"/>
</dbReference>
<evidence type="ECO:0000313" key="9">
    <source>
        <dbReference type="Proteomes" id="UP001431217"/>
    </source>
</evidence>
<evidence type="ECO:0000256" key="1">
    <source>
        <dbReference type="ARBA" id="ARBA00022679"/>
    </source>
</evidence>
<keyword evidence="1" id="KW-0808">Transferase</keyword>
<keyword evidence="5" id="KW-0802">TPR repeat</keyword>
<dbReference type="CDD" id="cd14014">
    <property type="entry name" value="STKc_PknB_like"/>
    <property type="match status" value="1"/>
</dbReference>
<dbReference type="InterPro" id="IPR011009">
    <property type="entry name" value="Kinase-like_dom_sf"/>
</dbReference>
<keyword evidence="4 6" id="KW-0067">ATP-binding</keyword>
<keyword evidence="3" id="KW-0418">Kinase</keyword>
<dbReference type="InterPro" id="IPR017441">
    <property type="entry name" value="Protein_kinase_ATP_BS"/>
</dbReference>
<dbReference type="EMBL" id="JAMBEP010000001">
    <property type="protein sequence ID" value="MCL1635087.1"/>
    <property type="molecule type" value="Genomic_DNA"/>
</dbReference>
<feature type="binding site" evidence="6">
    <location>
        <position position="117"/>
    </location>
    <ligand>
        <name>ATP</name>
        <dbReference type="ChEBI" id="CHEBI:30616"/>
    </ligand>
</feature>
<evidence type="ECO:0000256" key="3">
    <source>
        <dbReference type="ARBA" id="ARBA00022777"/>
    </source>
</evidence>
<dbReference type="InterPro" id="IPR008271">
    <property type="entry name" value="Ser/Thr_kinase_AS"/>
</dbReference>